<dbReference type="Proteomes" id="UP001642360">
    <property type="component" value="Unassembled WGS sequence"/>
</dbReference>
<organism evidence="1 2">
    <name type="scientific">Ilex paraguariensis</name>
    <name type="common">yerba mate</name>
    <dbReference type="NCBI Taxonomy" id="185542"/>
    <lineage>
        <taxon>Eukaryota</taxon>
        <taxon>Viridiplantae</taxon>
        <taxon>Streptophyta</taxon>
        <taxon>Embryophyta</taxon>
        <taxon>Tracheophyta</taxon>
        <taxon>Spermatophyta</taxon>
        <taxon>Magnoliopsida</taxon>
        <taxon>eudicotyledons</taxon>
        <taxon>Gunneridae</taxon>
        <taxon>Pentapetalae</taxon>
        <taxon>asterids</taxon>
        <taxon>campanulids</taxon>
        <taxon>Aquifoliales</taxon>
        <taxon>Aquifoliaceae</taxon>
        <taxon>Ilex</taxon>
    </lineage>
</organism>
<reference evidence="1 2" key="1">
    <citation type="submission" date="2024-02" db="EMBL/GenBank/DDBJ databases">
        <authorList>
            <person name="Vignale AGUSTIN F."/>
            <person name="Sosa J E."/>
            <person name="Modenutti C."/>
        </authorList>
    </citation>
    <scope>NUCLEOTIDE SEQUENCE [LARGE SCALE GENOMIC DNA]</scope>
</reference>
<gene>
    <name evidence="1" type="ORF">ILEXP_LOCUS17355</name>
</gene>
<protein>
    <submittedName>
        <fullName evidence="1">Uncharacterized protein</fullName>
    </submittedName>
</protein>
<name>A0ABC8RWF8_9AQUA</name>
<dbReference type="SUPFAM" id="SSF50715">
    <property type="entry name" value="Ribosomal protein L25-like"/>
    <property type="match status" value="1"/>
</dbReference>
<accession>A0ABC8RWF8</accession>
<dbReference type="EMBL" id="CAUOFW020001859">
    <property type="protein sequence ID" value="CAK9149315.1"/>
    <property type="molecule type" value="Genomic_DNA"/>
</dbReference>
<proteinExistence type="predicted"/>
<dbReference type="InterPro" id="IPR011035">
    <property type="entry name" value="Ribosomal_bL25/Gln-tRNA_synth"/>
</dbReference>
<dbReference type="AlphaFoldDB" id="A0ABC8RWF8"/>
<sequence>MTLAGLQRRGVTSTSINAFVRGIGITRSNLEAGSVIDMEAKKWPDAQIDDASSLYKVPFSNVVYIDHTDFRVKDSKDYYGLAPGKSVLRSNIC</sequence>
<evidence type="ECO:0000313" key="2">
    <source>
        <dbReference type="Proteomes" id="UP001642360"/>
    </source>
</evidence>
<dbReference type="InterPro" id="IPR020056">
    <property type="entry name" value="Rbsml_bL25/Gln-tRNA_synth_N"/>
</dbReference>
<evidence type="ECO:0000313" key="1">
    <source>
        <dbReference type="EMBL" id="CAK9149315.1"/>
    </source>
</evidence>
<dbReference type="Gene3D" id="2.40.240.10">
    <property type="entry name" value="Ribosomal Protein L25, Chain P"/>
    <property type="match status" value="1"/>
</dbReference>
<comment type="caution">
    <text evidence="1">The sequence shown here is derived from an EMBL/GenBank/DDBJ whole genome shotgun (WGS) entry which is preliminary data.</text>
</comment>
<keyword evidence="2" id="KW-1185">Reference proteome</keyword>